<proteinExistence type="predicted"/>
<keyword evidence="2" id="KW-0862">Zinc</keyword>
<reference evidence="6" key="1">
    <citation type="submission" date="2023-06" db="EMBL/GenBank/DDBJ databases">
        <title>Survivors Of The Sea: Transcriptome response of Skeletonema marinoi to long-term dormancy.</title>
        <authorList>
            <person name="Pinder M.I.M."/>
            <person name="Kourtchenko O."/>
            <person name="Robertson E.K."/>
            <person name="Larsson T."/>
            <person name="Maumus F."/>
            <person name="Osuna-Cruz C.M."/>
            <person name="Vancaester E."/>
            <person name="Stenow R."/>
            <person name="Vandepoele K."/>
            <person name="Ploug H."/>
            <person name="Bruchert V."/>
            <person name="Godhe A."/>
            <person name="Topel M."/>
        </authorList>
    </citation>
    <scope>NUCLEOTIDE SEQUENCE</scope>
    <source>
        <strain evidence="6">R05AC</strain>
    </source>
</reference>
<feature type="compositionally biased region" description="Low complexity" evidence="3">
    <location>
        <begin position="427"/>
        <end position="436"/>
    </location>
</feature>
<keyword evidence="4" id="KW-0472">Membrane</keyword>
<evidence type="ECO:0000313" key="7">
    <source>
        <dbReference type="Proteomes" id="UP001224775"/>
    </source>
</evidence>
<feature type="region of interest" description="Disordered" evidence="3">
    <location>
        <begin position="102"/>
        <end position="256"/>
    </location>
</feature>
<feature type="compositionally biased region" description="Low complexity" evidence="3">
    <location>
        <begin position="169"/>
        <end position="189"/>
    </location>
</feature>
<dbReference type="PROSITE" id="PS50081">
    <property type="entry name" value="ZF_DAG_PE_2"/>
    <property type="match status" value="1"/>
</dbReference>
<dbReference type="InterPro" id="IPR035892">
    <property type="entry name" value="C2_domain_sf"/>
</dbReference>
<feature type="compositionally biased region" description="Pro residues" evidence="3">
    <location>
        <begin position="241"/>
        <end position="250"/>
    </location>
</feature>
<feature type="compositionally biased region" description="Pro residues" evidence="3">
    <location>
        <begin position="313"/>
        <end position="325"/>
    </location>
</feature>
<feature type="region of interest" description="Disordered" evidence="3">
    <location>
        <begin position="299"/>
        <end position="329"/>
    </location>
</feature>
<keyword evidence="1" id="KW-0479">Metal-binding</keyword>
<organism evidence="6 7">
    <name type="scientific">Skeletonema marinoi</name>
    <dbReference type="NCBI Taxonomy" id="267567"/>
    <lineage>
        <taxon>Eukaryota</taxon>
        <taxon>Sar</taxon>
        <taxon>Stramenopiles</taxon>
        <taxon>Ochrophyta</taxon>
        <taxon>Bacillariophyta</taxon>
        <taxon>Coscinodiscophyceae</taxon>
        <taxon>Thalassiosirophycidae</taxon>
        <taxon>Thalassiosirales</taxon>
        <taxon>Skeletonemataceae</taxon>
        <taxon>Skeletonema</taxon>
        <taxon>Skeletonema marinoi-dohrnii complex</taxon>
    </lineage>
</organism>
<evidence type="ECO:0000256" key="4">
    <source>
        <dbReference type="SAM" id="Phobius"/>
    </source>
</evidence>
<gene>
    <name evidence="6" type="ORF">QTG54_005943</name>
</gene>
<feature type="compositionally biased region" description="Basic and acidic residues" evidence="3">
    <location>
        <begin position="32"/>
        <end position="42"/>
    </location>
</feature>
<dbReference type="Gene3D" id="3.30.60.20">
    <property type="match status" value="1"/>
</dbReference>
<dbReference type="SUPFAM" id="SSF57889">
    <property type="entry name" value="Cysteine-rich domain"/>
    <property type="match status" value="1"/>
</dbReference>
<dbReference type="Proteomes" id="UP001224775">
    <property type="component" value="Unassembled WGS sequence"/>
</dbReference>
<keyword evidence="7" id="KW-1185">Reference proteome</keyword>
<dbReference type="EMBL" id="JATAAI010000009">
    <property type="protein sequence ID" value="KAK1743322.1"/>
    <property type="molecule type" value="Genomic_DNA"/>
</dbReference>
<keyword evidence="4" id="KW-1133">Transmembrane helix</keyword>
<accession>A0AAD9DDH8</accession>
<feature type="compositionally biased region" description="Polar residues" evidence="3">
    <location>
        <begin position="202"/>
        <end position="223"/>
    </location>
</feature>
<feature type="transmembrane region" description="Helical" evidence="4">
    <location>
        <begin position="1482"/>
        <end position="1498"/>
    </location>
</feature>
<feature type="transmembrane region" description="Helical" evidence="4">
    <location>
        <begin position="1109"/>
        <end position="1128"/>
    </location>
</feature>
<dbReference type="SUPFAM" id="SSF49562">
    <property type="entry name" value="C2 domain (Calcium/lipid-binding domain, CaLB)"/>
    <property type="match status" value="1"/>
</dbReference>
<feature type="compositionally biased region" description="Low complexity" evidence="3">
    <location>
        <begin position="299"/>
        <end position="312"/>
    </location>
</feature>
<feature type="region of interest" description="Disordered" evidence="3">
    <location>
        <begin position="13"/>
        <end position="42"/>
    </location>
</feature>
<evidence type="ECO:0000256" key="3">
    <source>
        <dbReference type="SAM" id="MobiDB-lite"/>
    </source>
</evidence>
<sequence>MQWLNKVDDALDWVLGPPLEPPPQTDGDDSSEQTRNRADHDVDDIVVKSSPAVGRAKSNSVSGAPKRSPVVIHEDYTCPSTPMAAAVGEYLVLDESPYPSANYNGNRLENKLPSAKDSAITMQRNTSVGMQQSADEAKGALIVSHRGGNRESNEAQPSTKLPPPPPPLSLFQSSTSLSSNKQQPQQKQAPAPPPPPLPHQRNAPSSPRRIQSNPYKISRSTPRGSRAAPGVIRRRLRTPSISPPPSPASPFLPHDNPIVQTIESFGLESEDNDHHLISQPILLPSHNNHSLNNNTIISSETERTPPSANAVPFVPPPPLSPPPEPRSNIEKVQSIDNAKSMDNKVIAETEAVEIEPESVKIETEQSKDSCSDKTANAETSEADSTDDNWHLRGWFSSSNQEEPDVGVEKRKDDKDNQVQIDDDDSSSADSFHSHFSGNSQLTNNNIEGEEDDDEEEEADNESTFERDYADFAIPFPSSPIIQDDLDWDPSLNCYGIVHVRLLRAQRLPCDEHATVHATLSLPPWKGRIRIPPRAAKRGPTGAGICSRWDKPIDKKGDGVGAEGESPPLASEADDPCTFHMVHAYNNEDTPIPTVSLELSVAKLGGVFEKFLCSVSLPCHGLMQSPGSWIRDWHPASRIFGVNEVDEGADLDTLPFILLETCFEPKVEDAAEAAISEEDTLGSIPRDFEIRPSPRHSNLQHMPDSIYSSVDDESTSLMSGITSRNVASTKPHLLRVRSFWAPAWCAVCSKVITTGWLQGSFECEACHIYCCRDCQLQVDVRIPCGSELSAIAVKKAQKYQISLGQIMTTLAPQDENGKPPDVSGPADTTNLGAIVRSDEDSPRDIKGIGILNIRVLKACLFDKTYPSETEPSSVFDLDSSNLRSGDHYVRVSWMGSRDSKRTKTVLQASKPVFDSDDMVFDVPHYGMEYKVEVVDANTDRPVGSCLLSAQGLLQWQRDDLLSSLDRLLLSFFHFREYSEPRRLRLELRKGVKDGFGLNFYNSAKLTEGSNEANSSLHAGEISGWIDLDLHLQEDRKLFYSLEPRRCPPKAEEEFDIALIQLHIARIGALVEDIQKLVSAYMYLVGWENDKLTGTALIIFVVFTLTFNMEYLGTLPIGVIVLYMVYLAYLRVNGRFKDRFISKEKDALIESEKKIEKNHSIHRPIGILEVGELRGKHLKTRELGLPGSFYATISYDPMRYADEHAKASLAKIDASSTCSHQIGSTISPGITSNPIWTNFQDSAELMRVRYLLPDDQTLGRHLSQNVEETSLKVMYPVLQPLTEDGEGIAPVDAVDGGQRSDVQLMPWESSYGAIVIQVRFSDVLGTLFDNVLGEVVVPVAKLAGSGRAVEGWFRLLDVGTTDFIPGDSTDETTEEAGTELSVAKKGEEDKELPQIELPEIYLKAKFSPNFGDSSSDLESSKVICEELVRTASLSQGNGVGVIGSSLSTLNTVRTLGGTLQNQISFVVDMIEKARNAFNFSNPRITVLILLCLSVLWTVLALIPTRIVILIGGIAQFGATYYDKYMSPRKKKREVSSEDKKTDASDVGGNVFENMFLSIPTDEDLRRTYFWEARRVGEREREKYAMAKRQTRVEKLWKARWHGSLVMKEKKADANDTQNSSARSSWSWKGIFALIEGHRFIWWRSEKHFDTGESPLGQIFFAGHSGLAGLSPLDLRELTKEEIPSVVSIFGRGQQGQQKITMLAPSLELKDSLENAVLFASTDAKAD</sequence>
<feature type="compositionally biased region" description="Basic and acidic residues" evidence="3">
    <location>
        <begin position="357"/>
        <end position="371"/>
    </location>
</feature>
<feature type="region of interest" description="Disordered" evidence="3">
    <location>
        <begin position="348"/>
        <end position="463"/>
    </location>
</feature>
<dbReference type="InterPro" id="IPR046349">
    <property type="entry name" value="C1-like_sf"/>
</dbReference>
<protein>
    <recommendedName>
        <fullName evidence="5">Phorbol-ester/DAG-type domain-containing protein</fullName>
    </recommendedName>
</protein>
<dbReference type="InterPro" id="IPR002219">
    <property type="entry name" value="PKC_DAG/PE"/>
</dbReference>
<feature type="compositionally biased region" description="Acidic residues" evidence="3">
    <location>
        <begin position="447"/>
        <end position="462"/>
    </location>
</feature>
<feature type="compositionally biased region" description="Polar residues" evidence="3">
    <location>
        <begin position="120"/>
        <end position="134"/>
    </location>
</feature>
<comment type="caution">
    <text evidence="6">The sequence shown here is derived from an EMBL/GenBank/DDBJ whole genome shotgun (WGS) entry which is preliminary data.</text>
</comment>
<evidence type="ECO:0000313" key="6">
    <source>
        <dbReference type="EMBL" id="KAK1743322.1"/>
    </source>
</evidence>
<keyword evidence="4" id="KW-0812">Transmembrane</keyword>
<feature type="compositionally biased region" description="Basic and acidic residues" evidence="3">
    <location>
        <begin position="406"/>
        <end position="416"/>
    </location>
</feature>
<name>A0AAD9DDH8_9STRA</name>
<dbReference type="Gene3D" id="2.60.40.150">
    <property type="entry name" value="C2 domain"/>
    <property type="match status" value="1"/>
</dbReference>
<feature type="domain" description="Phorbol-ester/DAG-type" evidence="5">
    <location>
        <begin position="730"/>
        <end position="783"/>
    </location>
</feature>
<evidence type="ECO:0000259" key="5">
    <source>
        <dbReference type="PROSITE" id="PS50081"/>
    </source>
</evidence>
<evidence type="ECO:0000256" key="1">
    <source>
        <dbReference type="ARBA" id="ARBA00022723"/>
    </source>
</evidence>
<dbReference type="GO" id="GO:0046872">
    <property type="term" value="F:metal ion binding"/>
    <property type="evidence" value="ECO:0007669"/>
    <property type="project" value="UniProtKB-KW"/>
</dbReference>
<evidence type="ECO:0000256" key="2">
    <source>
        <dbReference type="ARBA" id="ARBA00022833"/>
    </source>
</evidence>